<comment type="subunit">
    <text evidence="9">Homomultimerizes to form the nucleocapsid. Binds to viral genomic RNA.</text>
</comment>
<evidence type="ECO:0000256" key="10">
    <source>
        <dbReference type="SAM" id="MobiDB-lite"/>
    </source>
</evidence>
<organism evidence="11">
    <name type="scientific">Elisy virus</name>
    <dbReference type="NCBI Taxonomy" id="2800914"/>
    <lineage>
        <taxon>Viruses</taxon>
        <taxon>Riboviria</taxon>
        <taxon>Orthornavirae</taxon>
        <taxon>Negarnaviricota</taxon>
        <taxon>Haploviricotina</taxon>
        <taxon>Monjiviricetes</taxon>
        <taxon>Mononegavirales</taxon>
        <taxon>Rhabdoviridae</taxon>
        <taxon>Deltarhabdovirinae</taxon>
        <taxon>Stangrhavirus</taxon>
        <taxon>Stangrhavirus elisy</taxon>
    </lineage>
</organism>
<keyword evidence="9" id="KW-1035">Host cytoplasm</keyword>
<dbReference type="EMBL" id="MW434767">
    <property type="protein sequence ID" value="QRW41815.1"/>
    <property type="molecule type" value="Genomic_RNA"/>
</dbReference>
<protein>
    <recommendedName>
        <fullName evidence="1 9">Nucleoprotein</fullName>
        <shortName evidence="9">NP</shortName>
        <shortName evidence="9">Protein N</shortName>
    </recommendedName>
    <alternativeName>
        <fullName evidence="8 9">Nucleocapsid protein</fullName>
    </alternativeName>
</protein>
<evidence type="ECO:0000256" key="3">
    <source>
        <dbReference type="ARBA" id="ARBA00022561"/>
    </source>
</evidence>
<evidence type="ECO:0000256" key="4">
    <source>
        <dbReference type="ARBA" id="ARBA00022844"/>
    </source>
</evidence>
<evidence type="ECO:0000256" key="1">
    <source>
        <dbReference type="ARBA" id="ARBA00014389"/>
    </source>
</evidence>
<dbReference type="GO" id="GO:0019013">
    <property type="term" value="C:viral nucleocapsid"/>
    <property type="evidence" value="ECO:0007669"/>
    <property type="project" value="UniProtKB-KW"/>
</dbReference>
<evidence type="ECO:0000256" key="6">
    <source>
        <dbReference type="ARBA" id="ARBA00023086"/>
    </source>
</evidence>
<keyword evidence="4 9" id="KW-0946">Virion</keyword>
<evidence type="ECO:0000313" key="11">
    <source>
        <dbReference type="EMBL" id="QRW41815.1"/>
    </source>
</evidence>
<keyword evidence="3 9" id="KW-0167">Capsid protein</keyword>
<comment type="function">
    <text evidence="9">Encapsidates the genome, protecting it from nucleases. The encapsidated genomic RNA is termed the nucleocapsid (NC) and serves as template for viral transcription and replication.</text>
</comment>
<keyword evidence="2 9" id="KW-1139">Helical capsid protein</keyword>
<dbReference type="InterPro" id="IPR004902">
    <property type="entry name" value="Rhabdo_ncap_2"/>
</dbReference>
<feature type="compositionally biased region" description="Acidic residues" evidence="10">
    <location>
        <begin position="457"/>
        <end position="470"/>
    </location>
</feature>
<evidence type="ECO:0000256" key="2">
    <source>
        <dbReference type="ARBA" id="ARBA00022497"/>
    </source>
</evidence>
<evidence type="ECO:0000256" key="7">
    <source>
        <dbReference type="ARBA" id="ARBA00023274"/>
    </source>
</evidence>
<sequence length="499" mass="54814">MTQSESTKANLDKLASLIDKGRTDLAEQPAAPKETPWDSEAFKKEVLGYTKYIAVSAVESIGHCQRFWTWYSGLEPPPKNLDAMVCGILSSATIDEKRLLHKDMIGTTDNVPEKAADGKVVGIKFYSVSSMMNVSKTYSLANGGTISAEHCVNWLNKILDGLRETTLATTEGLSQKKTNLINLTALVLLNCCRLATKDPQAVQDHISASIVNRAASLFSIMMSDYATNPIFSPPCHDFVVTFSERLKKGGSVSKMILSRIIYSHVFAEDESERIRSVYRTGCMLSLSYTGLSPVAWLVKAAKTLKMTQLDLLKKVYITQMESFVTKYLSLADYKDSTWIYCRLVSETALLRFSASMEPFATAVFVALCYDPRNPDQTMWTIPSLSCISYDDVVRAHCVAEAVIQGKPNLKDEIGLTDEAGKTASTLKDIADASYIKYMGKFKSLFSEGRALVKTADAEPDDPESDEESDEGGQGNPTGGDQQPKSGQDGSSINKRFGLN</sequence>
<evidence type="ECO:0000256" key="5">
    <source>
        <dbReference type="ARBA" id="ARBA00022884"/>
    </source>
</evidence>
<keyword evidence="7 9" id="KW-0687">Ribonucleoprotein</keyword>
<accession>A0A894KNK1</accession>
<name>A0A894KNK1_9RHAB</name>
<proteinExistence type="inferred from homology"/>
<dbReference type="Pfam" id="PF03216">
    <property type="entry name" value="Rhabdo_ncap_2"/>
    <property type="match status" value="1"/>
</dbReference>
<feature type="region of interest" description="Disordered" evidence="10">
    <location>
        <begin position="452"/>
        <end position="499"/>
    </location>
</feature>
<evidence type="ECO:0000256" key="9">
    <source>
        <dbReference type="RuleBase" id="RU369108"/>
    </source>
</evidence>
<reference evidence="11" key="1">
    <citation type="journal article" date="2020" name="bioRxiv">
        <title>Single mosquito metatranscriptomics identifies vectors, emerging pathogens and reservoirs in one assay.</title>
        <authorList>
            <person name="Batson J."/>
            <person name="Dudas G."/>
            <person name="Haas-Stapleton E."/>
            <person name="Kistler A.L."/>
            <person name="Li L.M."/>
            <person name="Logan P."/>
            <person name="Ratnasiri K."/>
            <person name="Retallack H."/>
        </authorList>
    </citation>
    <scope>NUCLEOTIDE SEQUENCE</scope>
    <source>
        <strain evidence="11">CMS002_032a_COAV</strain>
    </source>
</reference>
<comment type="similarity">
    <text evidence="9">Belongs to the nucleorhabdovirus nucleocapsid protein family.</text>
</comment>
<keyword evidence="6 9" id="KW-0543">Viral nucleoprotein</keyword>
<keyword evidence="5 9" id="KW-0694">RNA-binding</keyword>
<comment type="subcellular location">
    <subcellularLocation>
        <location evidence="9">Virion</location>
    </subcellularLocation>
    <subcellularLocation>
        <location evidence="9">Host cytoplasm</location>
    </subcellularLocation>
</comment>
<feature type="compositionally biased region" description="Polar residues" evidence="10">
    <location>
        <begin position="478"/>
        <end position="493"/>
    </location>
</feature>
<evidence type="ECO:0000256" key="8">
    <source>
        <dbReference type="ARBA" id="ARBA00033344"/>
    </source>
</evidence>